<gene>
    <name evidence="1" type="ORF">Cenrod_1578</name>
</gene>
<dbReference type="RefSeq" id="WP_022773471.1">
    <property type="nucleotide sequence ID" value="NC_022576.1"/>
</dbReference>
<organism evidence="1 2">
    <name type="scientific">Candidatus Symbiobacter mobilis CR</name>
    <dbReference type="NCBI Taxonomy" id="946483"/>
    <lineage>
        <taxon>Bacteria</taxon>
        <taxon>Pseudomonadati</taxon>
        <taxon>Pseudomonadota</taxon>
        <taxon>Betaproteobacteria</taxon>
        <taxon>Burkholderiales</taxon>
        <taxon>Comamonadaceae</taxon>
    </lineage>
</organism>
<evidence type="ECO:0000313" key="2">
    <source>
        <dbReference type="Proteomes" id="UP000017184"/>
    </source>
</evidence>
<dbReference type="STRING" id="946483.Cenrod_1578"/>
<protein>
    <submittedName>
        <fullName evidence="1">Uncharacterized protein</fullName>
    </submittedName>
</protein>
<dbReference type="AlphaFoldDB" id="U5NBP5"/>
<reference evidence="1 2" key="1">
    <citation type="journal article" date="2013" name="Genome Biol.">
        <title>Genomic analysis reveals key aspects of prokaryotic symbiosis in the phototrophic consortium "Chlorochromatium aggregatum".</title>
        <authorList>
            <person name="Liu Z."/>
            <person name="Muller J."/>
            <person name="Li T."/>
            <person name="Alvey R.M."/>
            <person name="Vogl K."/>
            <person name="Frigaard N.U."/>
            <person name="Rockwell N.C."/>
            <person name="Boyd E.S."/>
            <person name="Tomsho L.P."/>
            <person name="Schuster S.C."/>
            <person name="Henke P."/>
            <person name="Rohde M."/>
            <person name="Overmann J."/>
            <person name="Bryant D.A."/>
        </authorList>
    </citation>
    <scope>NUCLEOTIDE SEQUENCE [LARGE SCALE GENOMIC DNA]</scope>
    <source>
        <strain evidence="1">CR</strain>
    </source>
</reference>
<dbReference type="EMBL" id="CP004885">
    <property type="protein sequence ID" value="AGX87663.1"/>
    <property type="molecule type" value="Genomic_DNA"/>
</dbReference>
<accession>U5NBP5</accession>
<name>U5NBP5_9BURK</name>
<dbReference type="eggNOG" id="COG2304">
    <property type="taxonomic scope" value="Bacteria"/>
</dbReference>
<sequence length="214" mass="24257">MEDLQNISNGTARDELSWIDVQEHSVKILNQQGKYLFITPLEAMEHSGMIDKAKSSDHEIIIIPENLKQKIQGAKDSSGDPITDIDQFFASYYDSYEFTFVDIRTLTDQEKAIYYFTPKIVKLFGGLPGTVQSIKISSTMRKDIFSNVETLGCWDRKSNLIIMSRKSLKSLNVYSGTLIHELIHAKTGHCDVTRDFEIALTDNIGNLCQQLLVN</sequence>
<dbReference type="HOGENOM" id="CLU_1286876_0_0_4"/>
<evidence type="ECO:0000313" key="1">
    <source>
        <dbReference type="EMBL" id="AGX87663.1"/>
    </source>
</evidence>
<keyword evidence="2" id="KW-1185">Reference proteome</keyword>
<proteinExistence type="predicted"/>
<dbReference type="KEGG" id="cbx:Cenrod_1578"/>
<dbReference type="Proteomes" id="UP000017184">
    <property type="component" value="Chromosome"/>
</dbReference>